<dbReference type="Pfam" id="PF00153">
    <property type="entry name" value="Mito_carr"/>
    <property type="match status" value="4"/>
</dbReference>
<dbReference type="OMA" id="WVMYEQM"/>
<dbReference type="KEGG" id="spar:SPRG_01043"/>
<dbReference type="PROSITE" id="PS50920">
    <property type="entry name" value="SOLCAR"/>
    <property type="match status" value="3"/>
</dbReference>
<keyword evidence="3 9" id="KW-0812">Transmembrane</keyword>
<feature type="repeat" description="Solcar" evidence="9">
    <location>
        <begin position="261"/>
        <end position="348"/>
    </location>
</feature>
<dbReference type="OrthoDB" id="428293at2759"/>
<name>A0A067D8J7_SAPPC</name>
<dbReference type="STRING" id="695850.A0A067D8J7"/>
<accession>A0A067D8J7</accession>
<dbReference type="Proteomes" id="UP000030745">
    <property type="component" value="Unassembled WGS sequence"/>
</dbReference>
<dbReference type="GO" id="GO:0005743">
    <property type="term" value="C:mitochondrial inner membrane"/>
    <property type="evidence" value="ECO:0007669"/>
    <property type="project" value="UniProtKB-SubCell"/>
</dbReference>
<dbReference type="InterPro" id="IPR018108">
    <property type="entry name" value="MCP_transmembrane"/>
</dbReference>
<comment type="similarity">
    <text evidence="10">Belongs to the mitochondrial carrier (TC 2.A.29) family.</text>
</comment>
<dbReference type="PRINTS" id="PR00926">
    <property type="entry name" value="MITOCARRIER"/>
</dbReference>
<keyword evidence="12" id="KW-1185">Reference proteome</keyword>
<evidence type="ECO:0000256" key="8">
    <source>
        <dbReference type="ARBA" id="ARBA00023136"/>
    </source>
</evidence>
<dbReference type="GO" id="GO:0015218">
    <property type="term" value="F:pyrimidine nucleotide transmembrane transporter activity"/>
    <property type="evidence" value="ECO:0007669"/>
    <property type="project" value="InterPro"/>
</dbReference>
<evidence type="ECO:0000256" key="4">
    <source>
        <dbReference type="ARBA" id="ARBA00022737"/>
    </source>
</evidence>
<sequence length="348" mass="37667">MASSSTTFASSLSDESELMQVLCDPKYRHFIGGAVGGMTAAIITSPLEVIKTRLQTKLGRSDMARACNQNLSTINVLRTILRNESVFGLWRGITPNLLGVIPARAAYFGCYAKFKGLCNDHGFSGTATNFGSAAAAGCMTASVLSPIFVVKTRMQLMPTHVAQASVDVHMKNVSQSLPVTGGKMLRLNLNGSGASFALSPVKPTSKFYSMHEVAYSMYKEEGARAFFKGLSASYWGVSEGAIQLALYEELKSRLDEPSKLQLFFLAGLCKLTAAAATYPHEVVRTRMRDQRTPTDGSLAKYRGMFQSIATIYKAEGTRGLYGGMPAHLMKTVPNAAIMYVVLEMVVES</sequence>
<proteinExistence type="inferred from homology"/>
<protein>
    <recommendedName>
        <fullName evidence="13">Mitochondrial Carrier (MC) Family</fullName>
    </recommendedName>
</protein>
<dbReference type="InterPro" id="IPR023395">
    <property type="entry name" value="MCP_dom_sf"/>
</dbReference>
<comment type="subcellular location">
    <subcellularLocation>
        <location evidence="1">Mitochondrion inner membrane</location>
        <topology evidence="1">Multi-pass membrane protein</topology>
    </subcellularLocation>
</comment>
<dbReference type="GeneID" id="24123656"/>
<dbReference type="SUPFAM" id="SSF103506">
    <property type="entry name" value="Mitochondrial carrier"/>
    <property type="match status" value="1"/>
</dbReference>
<dbReference type="PANTHER" id="PTHR45829">
    <property type="entry name" value="MITOCHONDRIAL CARRIER PROTEIN RIM2"/>
    <property type="match status" value="1"/>
</dbReference>
<keyword evidence="8 9" id="KW-0472">Membrane</keyword>
<dbReference type="AlphaFoldDB" id="A0A067D8J7"/>
<keyword evidence="5" id="KW-0999">Mitochondrion inner membrane</keyword>
<evidence type="ECO:0000256" key="7">
    <source>
        <dbReference type="ARBA" id="ARBA00023128"/>
    </source>
</evidence>
<evidence type="ECO:0000256" key="10">
    <source>
        <dbReference type="RuleBase" id="RU000488"/>
    </source>
</evidence>
<dbReference type="RefSeq" id="XP_012194635.1">
    <property type="nucleotide sequence ID" value="XM_012339245.1"/>
</dbReference>
<dbReference type="GO" id="GO:1990519">
    <property type="term" value="P:pyrimidine nucleotide import into mitochondrion"/>
    <property type="evidence" value="ECO:0007669"/>
    <property type="project" value="TreeGrafter"/>
</dbReference>
<feature type="repeat" description="Solcar" evidence="9">
    <location>
        <begin position="24"/>
        <end position="117"/>
    </location>
</feature>
<evidence type="ECO:0008006" key="13">
    <source>
        <dbReference type="Google" id="ProtNLM"/>
    </source>
</evidence>
<evidence type="ECO:0000313" key="12">
    <source>
        <dbReference type="Proteomes" id="UP000030745"/>
    </source>
</evidence>
<keyword evidence="7" id="KW-0496">Mitochondrion</keyword>
<dbReference type="VEuPathDB" id="FungiDB:SPRG_01043"/>
<evidence type="ECO:0000256" key="3">
    <source>
        <dbReference type="ARBA" id="ARBA00022692"/>
    </source>
</evidence>
<dbReference type="Gene3D" id="1.50.40.10">
    <property type="entry name" value="Mitochondrial carrier domain"/>
    <property type="match status" value="2"/>
</dbReference>
<evidence type="ECO:0000313" key="11">
    <source>
        <dbReference type="EMBL" id="KDO34981.1"/>
    </source>
</evidence>
<evidence type="ECO:0000256" key="1">
    <source>
        <dbReference type="ARBA" id="ARBA00004448"/>
    </source>
</evidence>
<keyword evidence="4" id="KW-0677">Repeat</keyword>
<dbReference type="PANTHER" id="PTHR45829:SF4">
    <property type="entry name" value="MITOCHONDRIAL CARRIER PROTEIN RIM2"/>
    <property type="match status" value="1"/>
</dbReference>
<feature type="repeat" description="Solcar" evidence="9">
    <location>
        <begin position="124"/>
        <end position="253"/>
    </location>
</feature>
<gene>
    <name evidence="11" type="ORF">SPRG_01043</name>
</gene>
<dbReference type="EMBL" id="KK583190">
    <property type="protein sequence ID" value="KDO34981.1"/>
    <property type="molecule type" value="Genomic_DNA"/>
</dbReference>
<reference evidence="11 12" key="1">
    <citation type="journal article" date="2013" name="PLoS Genet.">
        <title>Distinctive expansion of potential virulence genes in the genome of the oomycete fish pathogen Saprolegnia parasitica.</title>
        <authorList>
            <person name="Jiang R.H."/>
            <person name="de Bruijn I."/>
            <person name="Haas B.J."/>
            <person name="Belmonte R."/>
            <person name="Lobach L."/>
            <person name="Christie J."/>
            <person name="van den Ackerveken G."/>
            <person name="Bottin A."/>
            <person name="Bulone V."/>
            <person name="Diaz-Moreno S.M."/>
            <person name="Dumas B."/>
            <person name="Fan L."/>
            <person name="Gaulin E."/>
            <person name="Govers F."/>
            <person name="Grenville-Briggs L.J."/>
            <person name="Horner N.R."/>
            <person name="Levin J.Z."/>
            <person name="Mammella M."/>
            <person name="Meijer H.J."/>
            <person name="Morris P."/>
            <person name="Nusbaum C."/>
            <person name="Oome S."/>
            <person name="Phillips A.J."/>
            <person name="van Rooyen D."/>
            <person name="Rzeszutek E."/>
            <person name="Saraiva M."/>
            <person name="Secombes C.J."/>
            <person name="Seidl M.F."/>
            <person name="Snel B."/>
            <person name="Stassen J.H."/>
            <person name="Sykes S."/>
            <person name="Tripathy S."/>
            <person name="van den Berg H."/>
            <person name="Vega-Arreguin J.C."/>
            <person name="Wawra S."/>
            <person name="Young S.K."/>
            <person name="Zeng Q."/>
            <person name="Dieguez-Uribeondo J."/>
            <person name="Russ C."/>
            <person name="Tyler B.M."/>
            <person name="van West P."/>
        </authorList>
    </citation>
    <scope>NUCLEOTIDE SEQUENCE [LARGE SCALE GENOMIC DNA]</scope>
    <source>
        <strain evidence="11 12">CBS 223.65</strain>
    </source>
</reference>
<evidence type="ECO:0000256" key="2">
    <source>
        <dbReference type="ARBA" id="ARBA00022448"/>
    </source>
</evidence>
<dbReference type="InterPro" id="IPR002067">
    <property type="entry name" value="MCP"/>
</dbReference>
<evidence type="ECO:0000256" key="5">
    <source>
        <dbReference type="ARBA" id="ARBA00022792"/>
    </source>
</evidence>
<keyword evidence="2 10" id="KW-0813">Transport</keyword>
<dbReference type="InterPro" id="IPR049562">
    <property type="entry name" value="SLC25A33/36-like"/>
</dbReference>
<keyword evidence="6" id="KW-1133">Transmembrane helix</keyword>
<evidence type="ECO:0000256" key="6">
    <source>
        <dbReference type="ARBA" id="ARBA00022989"/>
    </source>
</evidence>
<evidence type="ECO:0000256" key="9">
    <source>
        <dbReference type="PROSITE-ProRule" id="PRU00282"/>
    </source>
</evidence>
<organism evidence="11 12">
    <name type="scientific">Saprolegnia parasitica (strain CBS 223.65)</name>
    <dbReference type="NCBI Taxonomy" id="695850"/>
    <lineage>
        <taxon>Eukaryota</taxon>
        <taxon>Sar</taxon>
        <taxon>Stramenopiles</taxon>
        <taxon>Oomycota</taxon>
        <taxon>Saprolegniomycetes</taxon>
        <taxon>Saprolegniales</taxon>
        <taxon>Saprolegniaceae</taxon>
        <taxon>Saprolegnia</taxon>
    </lineage>
</organism>